<gene>
    <name evidence="1" type="ORF">GLYMA_11G179800</name>
</gene>
<dbReference type="Proteomes" id="UP000008827">
    <property type="component" value="Chromosome 11"/>
</dbReference>
<evidence type="ECO:0000313" key="3">
    <source>
        <dbReference type="Proteomes" id="UP000008827"/>
    </source>
</evidence>
<name>A0A0R0HIP6_SOYBN</name>
<reference evidence="2" key="2">
    <citation type="submission" date="2018-02" db="UniProtKB">
        <authorList>
            <consortium name="EnsemblPlants"/>
        </authorList>
    </citation>
    <scope>IDENTIFICATION</scope>
    <source>
        <strain evidence="2">Williams 82</strain>
    </source>
</reference>
<protein>
    <submittedName>
        <fullName evidence="1 2">Uncharacterized protein</fullName>
    </submittedName>
</protein>
<dbReference type="AlphaFoldDB" id="A0A0R0HIP6"/>
<evidence type="ECO:0000313" key="1">
    <source>
        <dbReference type="EMBL" id="KRH30369.1"/>
    </source>
</evidence>
<evidence type="ECO:0000313" key="2">
    <source>
        <dbReference type="EnsemblPlants" id="KRH30369"/>
    </source>
</evidence>
<dbReference type="Gramene" id="KRH30369">
    <property type="protein sequence ID" value="KRH30369"/>
    <property type="gene ID" value="GLYMA_11G179800"/>
</dbReference>
<dbReference type="EMBL" id="CM000844">
    <property type="protein sequence ID" value="KRH30369.1"/>
    <property type="molecule type" value="Genomic_DNA"/>
</dbReference>
<sequence>MLPSKGFVVSTKKLTPKLAVKLFCVMLRTEAVVECRVKAGVRGMKNKAIENVMNKIIHSPTNANKVVVVVVVVAAVVARFDVVESSRGWCRGGDDDDSFL</sequence>
<dbReference type="EnsemblPlants" id="KRH30369">
    <property type="protein sequence ID" value="KRH30369"/>
    <property type="gene ID" value="GLYMA_11G179800"/>
</dbReference>
<reference evidence="1" key="3">
    <citation type="submission" date="2018-07" db="EMBL/GenBank/DDBJ databases">
        <title>WGS assembly of Glycine max.</title>
        <authorList>
            <person name="Schmutz J."/>
            <person name="Cannon S."/>
            <person name="Schlueter J."/>
            <person name="Ma J."/>
            <person name="Mitros T."/>
            <person name="Nelson W."/>
            <person name="Hyten D."/>
            <person name="Song Q."/>
            <person name="Thelen J."/>
            <person name="Cheng J."/>
            <person name="Xu D."/>
            <person name="Hellsten U."/>
            <person name="May G."/>
            <person name="Yu Y."/>
            <person name="Sakurai T."/>
            <person name="Umezawa T."/>
            <person name="Bhattacharyya M."/>
            <person name="Sandhu D."/>
            <person name="Valliyodan B."/>
            <person name="Lindquist E."/>
            <person name="Peto M."/>
            <person name="Grant D."/>
            <person name="Shu S."/>
            <person name="Goodstein D."/>
            <person name="Barry K."/>
            <person name="Futrell-Griggs M."/>
            <person name="Abernathy B."/>
            <person name="Du J."/>
            <person name="Tian Z."/>
            <person name="Zhu L."/>
            <person name="Gill N."/>
            <person name="Joshi T."/>
            <person name="Libault M."/>
            <person name="Sethuraman A."/>
            <person name="Zhang X."/>
            <person name="Shinozaki K."/>
            <person name="Nguyen H."/>
            <person name="Wing R."/>
            <person name="Cregan P."/>
            <person name="Specht J."/>
            <person name="Grimwood J."/>
            <person name="Rokhsar D."/>
            <person name="Stacey G."/>
            <person name="Shoemaker R."/>
            <person name="Jackson S."/>
        </authorList>
    </citation>
    <scope>NUCLEOTIDE SEQUENCE</scope>
    <source>
        <tissue evidence="1">Callus</tissue>
    </source>
</reference>
<accession>A0A0R0HIP6</accession>
<dbReference type="InParanoid" id="A0A0R0HIP6"/>
<proteinExistence type="predicted"/>
<organism evidence="1">
    <name type="scientific">Glycine max</name>
    <name type="common">Soybean</name>
    <name type="synonym">Glycine hispida</name>
    <dbReference type="NCBI Taxonomy" id="3847"/>
    <lineage>
        <taxon>Eukaryota</taxon>
        <taxon>Viridiplantae</taxon>
        <taxon>Streptophyta</taxon>
        <taxon>Embryophyta</taxon>
        <taxon>Tracheophyta</taxon>
        <taxon>Spermatophyta</taxon>
        <taxon>Magnoliopsida</taxon>
        <taxon>eudicotyledons</taxon>
        <taxon>Gunneridae</taxon>
        <taxon>Pentapetalae</taxon>
        <taxon>rosids</taxon>
        <taxon>fabids</taxon>
        <taxon>Fabales</taxon>
        <taxon>Fabaceae</taxon>
        <taxon>Papilionoideae</taxon>
        <taxon>50 kb inversion clade</taxon>
        <taxon>NPAAA clade</taxon>
        <taxon>indigoferoid/millettioid clade</taxon>
        <taxon>Phaseoleae</taxon>
        <taxon>Glycine</taxon>
        <taxon>Glycine subgen. Soja</taxon>
    </lineage>
</organism>
<keyword evidence="3" id="KW-1185">Reference proteome</keyword>
<reference evidence="1 2" key="1">
    <citation type="journal article" date="2010" name="Nature">
        <title>Genome sequence of the palaeopolyploid soybean.</title>
        <authorList>
            <person name="Schmutz J."/>
            <person name="Cannon S.B."/>
            <person name="Schlueter J."/>
            <person name="Ma J."/>
            <person name="Mitros T."/>
            <person name="Nelson W."/>
            <person name="Hyten D.L."/>
            <person name="Song Q."/>
            <person name="Thelen J.J."/>
            <person name="Cheng J."/>
            <person name="Xu D."/>
            <person name="Hellsten U."/>
            <person name="May G.D."/>
            <person name="Yu Y."/>
            <person name="Sakurai T."/>
            <person name="Umezawa T."/>
            <person name="Bhattacharyya M.K."/>
            <person name="Sandhu D."/>
            <person name="Valliyodan B."/>
            <person name="Lindquist E."/>
            <person name="Peto M."/>
            <person name="Grant D."/>
            <person name="Shu S."/>
            <person name="Goodstein D."/>
            <person name="Barry K."/>
            <person name="Futrell-Griggs M."/>
            <person name="Abernathy B."/>
            <person name="Du J."/>
            <person name="Tian Z."/>
            <person name="Zhu L."/>
            <person name="Gill N."/>
            <person name="Joshi T."/>
            <person name="Libault M."/>
            <person name="Sethuraman A."/>
            <person name="Zhang X.-C."/>
            <person name="Shinozaki K."/>
            <person name="Nguyen H.T."/>
            <person name="Wing R.A."/>
            <person name="Cregan P."/>
            <person name="Specht J."/>
            <person name="Grimwood J."/>
            <person name="Rokhsar D."/>
            <person name="Stacey G."/>
            <person name="Shoemaker R.C."/>
            <person name="Jackson S.A."/>
        </authorList>
    </citation>
    <scope>NUCLEOTIDE SEQUENCE</scope>
    <source>
        <strain evidence="2">cv. Williams 82</strain>
        <tissue evidence="1">Callus</tissue>
    </source>
</reference>